<dbReference type="PROSITE" id="PS50234">
    <property type="entry name" value="VWFA"/>
    <property type="match status" value="1"/>
</dbReference>
<dbReference type="InterPro" id="IPR003325">
    <property type="entry name" value="TerD"/>
</dbReference>
<name>A0A5C4YB90_9DEIO</name>
<dbReference type="Pfam" id="PF10138">
    <property type="entry name" value="vWA-TerF-like"/>
    <property type="match status" value="1"/>
</dbReference>
<dbReference type="CDD" id="cd06974">
    <property type="entry name" value="TerD_like"/>
    <property type="match status" value="1"/>
</dbReference>
<dbReference type="Proteomes" id="UP000629870">
    <property type="component" value="Unassembled WGS sequence"/>
</dbReference>
<dbReference type="OrthoDB" id="5756874at2"/>
<dbReference type="EMBL" id="JACHEW010000004">
    <property type="protein sequence ID" value="MBB6015915.1"/>
    <property type="molecule type" value="Genomic_DNA"/>
</dbReference>
<reference evidence="3 4" key="1">
    <citation type="submission" date="2019-06" db="EMBL/GenBank/DDBJ databases">
        <title>Genome sequence of Deinococcus radiopugnans ATCC 19172.</title>
        <authorList>
            <person name="Maclea K.S."/>
            <person name="Maynard C.R."/>
        </authorList>
    </citation>
    <scope>NUCLEOTIDE SEQUENCE [LARGE SCALE GENOMIC DNA]</scope>
    <source>
        <strain evidence="3 4">ATCC 19172</strain>
    </source>
</reference>
<dbReference type="CDD" id="cd00198">
    <property type="entry name" value="vWFA"/>
    <property type="match status" value="1"/>
</dbReference>
<dbReference type="InterPro" id="IPR019303">
    <property type="entry name" value="vWA_TerF_C"/>
</dbReference>
<dbReference type="InterPro" id="IPR051324">
    <property type="entry name" value="Stress/Tellurium_Resist"/>
</dbReference>
<dbReference type="PANTHER" id="PTHR32097:SF3">
    <property type="entry name" value="TELLURITE RESISTANCE PROTEIN"/>
    <property type="match status" value="1"/>
</dbReference>
<dbReference type="Gene3D" id="2.60.60.30">
    <property type="entry name" value="sav2460 like domains"/>
    <property type="match status" value="1"/>
</dbReference>
<evidence type="ECO:0000313" key="5">
    <source>
        <dbReference type="Proteomes" id="UP000629870"/>
    </source>
</evidence>
<dbReference type="AlphaFoldDB" id="A0A5C4YB90"/>
<keyword evidence="5" id="KW-1185">Reference proteome</keyword>
<dbReference type="PANTHER" id="PTHR32097">
    <property type="entry name" value="CAMP-BINDING PROTEIN 1-RELATED"/>
    <property type="match status" value="1"/>
</dbReference>
<dbReference type="EMBL" id="VDMO01000003">
    <property type="protein sequence ID" value="TNM72391.1"/>
    <property type="molecule type" value="Genomic_DNA"/>
</dbReference>
<feature type="domain" description="VWFA" evidence="1">
    <location>
        <begin position="224"/>
        <end position="400"/>
    </location>
</feature>
<proteinExistence type="predicted"/>
<dbReference type="Pfam" id="PF02342">
    <property type="entry name" value="TerD"/>
    <property type="match status" value="1"/>
</dbReference>
<gene>
    <name evidence="3" type="ORF">FHR04_03595</name>
    <name evidence="2" type="ORF">HNQ04_001147</name>
</gene>
<dbReference type="InterPro" id="IPR036465">
    <property type="entry name" value="vWFA_dom_sf"/>
</dbReference>
<comment type="caution">
    <text evidence="3">The sequence shown here is derived from an EMBL/GenBank/DDBJ whole genome shotgun (WGS) entry which is preliminary data.</text>
</comment>
<reference evidence="2 5" key="2">
    <citation type="submission" date="2020-08" db="EMBL/GenBank/DDBJ databases">
        <title>Genomic Encyclopedia of Type Strains, Phase IV (KMG-IV): sequencing the most valuable type-strain genomes for metagenomic binning, comparative biology and taxonomic classification.</title>
        <authorList>
            <person name="Goeker M."/>
        </authorList>
    </citation>
    <scope>NUCLEOTIDE SEQUENCE [LARGE SCALE GENOMIC DNA]</scope>
    <source>
        <strain evidence="2 5">DSM 12027</strain>
    </source>
</reference>
<dbReference type="InterPro" id="IPR002035">
    <property type="entry name" value="VWF_A"/>
</dbReference>
<evidence type="ECO:0000313" key="2">
    <source>
        <dbReference type="EMBL" id="MBB6015915.1"/>
    </source>
</evidence>
<evidence type="ECO:0000313" key="4">
    <source>
        <dbReference type="Proteomes" id="UP000313988"/>
    </source>
</evidence>
<dbReference type="Gene3D" id="3.40.50.410">
    <property type="entry name" value="von Willebrand factor, type A domain"/>
    <property type="match status" value="1"/>
</dbReference>
<dbReference type="RefSeq" id="WP_139400879.1">
    <property type="nucleotide sequence ID" value="NZ_JACHEW010000004.1"/>
</dbReference>
<dbReference type="SMART" id="SM00327">
    <property type="entry name" value="VWA"/>
    <property type="match status" value="1"/>
</dbReference>
<evidence type="ECO:0000259" key="1">
    <source>
        <dbReference type="PROSITE" id="PS50234"/>
    </source>
</evidence>
<protein>
    <submittedName>
        <fullName evidence="2">Stress response protein SCP2</fullName>
    </submittedName>
    <submittedName>
        <fullName evidence="3">Tellurium resistance protein</fullName>
    </submittedName>
</protein>
<accession>A0A5C4YB90</accession>
<evidence type="ECO:0000313" key="3">
    <source>
        <dbReference type="EMBL" id="TNM72391.1"/>
    </source>
</evidence>
<dbReference type="SUPFAM" id="SSF53300">
    <property type="entry name" value="vWA-like"/>
    <property type="match status" value="1"/>
</dbReference>
<dbReference type="Proteomes" id="UP000313988">
    <property type="component" value="Unassembled WGS sequence"/>
</dbReference>
<sequence>MAGPTTLQAGQRVPLSVLGVGQTFHVNVRCTLDGADIAAFGLQEGKLTDDRYMVFFNQPHSPEGALELSQQGVDTAFDVNLAALPAAITEIYFTATHDTAAIAQAGALSVSVGDATFDVKPHLKAEKAVMLVRLYRHADGWRLATVAQGFGGGLDALVRHFGGEVEDAGAAPPPPPAAPAVNLRKERQRVLLEKAEREQPQLVSLIKTATVSLEKRGLAEARYRVKLVLDISGSMAREYRSGAVQALAERALALAARLDDDGEVEVYLFGIGAHRSGTLSLDNVTGFVDRLKVRLEGGTHYSPVMKLVREDAAKEGHDLPCLVLFITDGGTSNPATVIRQMTDAAHEPIFWKFMGIEEGRVNFDFLEKLDDLPGRVVDNADFFRVPAPIRIEDAKLFELLLGELDSWQRDAKAAGILRV</sequence>
<organism evidence="3 4">
    <name type="scientific">Deinococcus radiopugnans ATCC 19172</name>
    <dbReference type="NCBI Taxonomy" id="585398"/>
    <lineage>
        <taxon>Bacteria</taxon>
        <taxon>Thermotogati</taxon>
        <taxon>Deinococcota</taxon>
        <taxon>Deinococci</taxon>
        <taxon>Deinococcales</taxon>
        <taxon>Deinococcaceae</taxon>
        <taxon>Deinococcus</taxon>
    </lineage>
</organism>